<evidence type="ECO:0000256" key="11">
    <source>
        <dbReference type="ARBA" id="ARBA00023136"/>
    </source>
</evidence>
<evidence type="ECO:0008006" key="16">
    <source>
        <dbReference type="Google" id="ProtNLM"/>
    </source>
</evidence>
<dbReference type="InterPro" id="IPR004772">
    <property type="entry name" value="TrkH"/>
</dbReference>
<evidence type="ECO:0000256" key="10">
    <source>
        <dbReference type="ARBA" id="ARBA00023065"/>
    </source>
</evidence>
<evidence type="ECO:0000256" key="12">
    <source>
        <dbReference type="PIRSR" id="PIRSR006247-1"/>
    </source>
</evidence>
<accession>G5GFA4</accession>
<evidence type="ECO:0000256" key="6">
    <source>
        <dbReference type="ARBA" id="ARBA00022538"/>
    </source>
</evidence>
<feature type="transmembrane region" description="Helical" evidence="13">
    <location>
        <begin position="234"/>
        <end position="257"/>
    </location>
</feature>
<keyword evidence="10" id="KW-0406">Ion transport</keyword>
<evidence type="ECO:0000256" key="13">
    <source>
        <dbReference type="SAM" id="Phobius"/>
    </source>
</evidence>
<evidence type="ECO:0000256" key="7">
    <source>
        <dbReference type="ARBA" id="ARBA00022692"/>
    </source>
</evidence>
<feature type="binding site" evidence="12">
    <location>
        <position position="109"/>
    </location>
    <ligand>
        <name>K(+)</name>
        <dbReference type="ChEBI" id="CHEBI:29103"/>
    </ligand>
</feature>
<dbReference type="AlphaFoldDB" id="G5GFA4"/>
<dbReference type="OrthoDB" id="9810952at2"/>
<keyword evidence="9 13" id="KW-1133">Transmembrane helix</keyword>
<organism evidence="14 15">
    <name type="scientific">Johnsonella ignava ATCC 51276</name>
    <dbReference type="NCBI Taxonomy" id="679200"/>
    <lineage>
        <taxon>Bacteria</taxon>
        <taxon>Bacillati</taxon>
        <taxon>Bacillota</taxon>
        <taxon>Clostridia</taxon>
        <taxon>Lachnospirales</taxon>
        <taxon>Lachnospiraceae</taxon>
        <taxon>Johnsonella</taxon>
    </lineage>
</organism>
<dbReference type="PATRIC" id="fig|679200.3.peg.263"/>
<feature type="transmembrane region" description="Helical" evidence="13">
    <location>
        <begin position="134"/>
        <end position="160"/>
    </location>
</feature>
<feature type="transmembrane region" description="Helical" evidence="13">
    <location>
        <begin position="390"/>
        <end position="410"/>
    </location>
</feature>
<feature type="transmembrane region" description="Helical" evidence="13">
    <location>
        <begin position="464"/>
        <end position="481"/>
    </location>
</feature>
<evidence type="ECO:0000313" key="14">
    <source>
        <dbReference type="EMBL" id="EHI56565.1"/>
    </source>
</evidence>
<dbReference type="STRING" id="679200.HMPREF9333_00242"/>
<comment type="subcellular location">
    <subcellularLocation>
        <location evidence="1">Cell inner membrane</location>
        <topology evidence="1">Multi-pass membrane protein</topology>
    </subcellularLocation>
</comment>
<evidence type="ECO:0000313" key="15">
    <source>
        <dbReference type="Proteomes" id="UP000003011"/>
    </source>
</evidence>
<keyword evidence="6" id="KW-0633">Potassium transport</keyword>
<feature type="binding site" evidence="12">
    <location>
        <position position="428"/>
    </location>
    <ligand>
        <name>K(+)</name>
        <dbReference type="ChEBI" id="CHEBI:29103"/>
    </ligand>
</feature>
<keyword evidence="15" id="KW-1185">Reference proteome</keyword>
<feature type="binding site" evidence="12">
    <location>
        <position position="311"/>
    </location>
    <ligand>
        <name>K(+)</name>
        <dbReference type="ChEBI" id="CHEBI:29103"/>
    </ligand>
</feature>
<comment type="caution">
    <text evidence="14">The sequence shown here is derived from an EMBL/GenBank/DDBJ whole genome shotgun (WGS) entry which is preliminary data.</text>
</comment>
<keyword evidence="4" id="KW-1003">Cell membrane</keyword>
<gene>
    <name evidence="14" type="ORF">HMPREF9333_00242</name>
</gene>
<keyword evidence="8 12" id="KW-0630">Potassium</keyword>
<evidence type="ECO:0000256" key="3">
    <source>
        <dbReference type="ARBA" id="ARBA00022448"/>
    </source>
</evidence>
<evidence type="ECO:0000256" key="5">
    <source>
        <dbReference type="ARBA" id="ARBA00022519"/>
    </source>
</evidence>
<keyword evidence="3" id="KW-0813">Transport</keyword>
<evidence type="ECO:0000256" key="4">
    <source>
        <dbReference type="ARBA" id="ARBA00022475"/>
    </source>
</evidence>
<feature type="transmembrane region" description="Helical" evidence="13">
    <location>
        <begin position="7"/>
        <end position="31"/>
    </location>
</feature>
<dbReference type="HOGENOM" id="CLU_030708_0_2_9"/>
<evidence type="ECO:0000256" key="2">
    <source>
        <dbReference type="ARBA" id="ARBA00009137"/>
    </source>
</evidence>
<evidence type="ECO:0000256" key="1">
    <source>
        <dbReference type="ARBA" id="ARBA00004429"/>
    </source>
</evidence>
<feature type="binding site" evidence="12">
    <location>
        <position position="312"/>
    </location>
    <ligand>
        <name>K(+)</name>
        <dbReference type="ChEBI" id="CHEBI:29103"/>
    </ligand>
</feature>
<name>G5GFA4_9FIRM</name>
<dbReference type="PANTHER" id="PTHR32024:SF2">
    <property type="entry name" value="TRK SYSTEM POTASSIUM UPTAKE PROTEIN TRKG-RELATED"/>
    <property type="match status" value="1"/>
</dbReference>
<comment type="similarity">
    <text evidence="2">Belongs to the TrkH potassium transport family.</text>
</comment>
<feature type="binding site" evidence="12">
    <location>
        <position position="218"/>
    </location>
    <ligand>
        <name>K(+)</name>
        <dbReference type="ChEBI" id="CHEBI:29103"/>
    </ligand>
</feature>
<keyword evidence="12" id="KW-0479">Metal-binding</keyword>
<reference evidence="14 15" key="1">
    <citation type="submission" date="2011-08" db="EMBL/GenBank/DDBJ databases">
        <title>The Genome Sequence of Johnsonella ignava ATCC 51276.</title>
        <authorList>
            <consortium name="The Broad Institute Genome Sequencing Platform"/>
            <person name="Earl A."/>
            <person name="Ward D."/>
            <person name="Feldgarden M."/>
            <person name="Gevers D."/>
            <person name="Izard J."/>
            <person name="Blanton J.M."/>
            <person name="Baranova O.V."/>
            <person name="Dewhirst F.E."/>
            <person name="Young S.K."/>
            <person name="Zeng Q."/>
            <person name="Gargeya S."/>
            <person name="Fitzgerald M."/>
            <person name="Haas B."/>
            <person name="Abouelleil A."/>
            <person name="Alvarado L."/>
            <person name="Arachchi H.M."/>
            <person name="Berlin A."/>
            <person name="Brown A."/>
            <person name="Chapman S.B."/>
            <person name="Chen Z."/>
            <person name="Dunbar C."/>
            <person name="Freedman E."/>
            <person name="Gearin G."/>
            <person name="Gellesch M."/>
            <person name="Goldberg J."/>
            <person name="Griggs A."/>
            <person name="Gujja S."/>
            <person name="Heiman D."/>
            <person name="Howarth C."/>
            <person name="Larson L."/>
            <person name="Lui A."/>
            <person name="MacDonald P.J.P."/>
            <person name="Montmayeur A."/>
            <person name="Murphy C."/>
            <person name="Neiman D."/>
            <person name="Pearson M."/>
            <person name="Priest M."/>
            <person name="Roberts A."/>
            <person name="Saif S."/>
            <person name="Shea T."/>
            <person name="Shenoy N."/>
            <person name="Sisk P."/>
            <person name="Stolte C."/>
            <person name="Sykes S."/>
            <person name="Wortman J."/>
            <person name="Nusbaum C."/>
            <person name="Birren B."/>
        </authorList>
    </citation>
    <scope>NUCLEOTIDE SEQUENCE [LARGE SCALE GENOMIC DNA]</scope>
    <source>
        <strain evidence="14 15">ATCC 51276</strain>
    </source>
</reference>
<feature type="transmembrane region" description="Helical" evidence="13">
    <location>
        <begin position="66"/>
        <end position="89"/>
    </location>
</feature>
<feature type="transmembrane region" description="Helical" evidence="13">
    <location>
        <begin position="329"/>
        <end position="349"/>
    </location>
</feature>
<feature type="transmembrane region" description="Helical" evidence="13">
    <location>
        <begin position="37"/>
        <end position="54"/>
    </location>
</feature>
<dbReference type="Proteomes" id="UP000003011">
    <property type="component" value="Unassembled WGS sequence"/>
</dbReference>
<feature type="binding site" evidence="12">
    <location>
        <position position="110"/>
    </location>
    <ligand>
        <name>K(+)</name>
        <dbReference type="ChEBI" id="CHEBI:29103"/>
    </ligand>
</feature>
<dbReference type="eggNOG" id="COG0168">
    <property type="taxonomic scope" value="Bacteria"/>
</dbReference>
<feature type="transmembrane region" description="Helical" evidence="13">
    <location>
        <begin position="181"/>
        <end position="200"/>
    </location>
</feature>
<dbReference type="GO" id="GO:0015379">
    <property type="term" value="F:potassium:chloride symporter activity"/>
    <property type="evidence" value="ECO:0007669"/>
    <property type="project" value="InterPro"/>
</dbReference>
<dbReference type="RefSeq" id="WP_005539220.1">
    <property type="nucleotide sequence ID" value="NZ_JH378829.1"/>
</dbReference>
<evidence type="ECO:0000256" key="8">
    <source>
        <dbReference type="ARBA" id="ARBA00022958"/>
    </source>
</evidence>
<feature type="transmembrane region" description="Helical" evidence="13">
    <location>
        <begin position="269"/>
        <end position="288"/>
    </location>
</feature>
<dbReference type="EMBL" id="ACZL01000004">
    <property type="protein sequence ID" value="EHI56565.1"/>
    <property type="molecule type" value="Genomic_DNA"/>
</dbReference>
<dbReference type="Pfam" id="PF02386">
    <property type="entry name" value="TrkH"/>
    <property type="match status" value="1"/>
</dbReference>
<protein>
    <recommendedName>
        <fullName evidence="16">Cation transporter</fullName>
    </recommendedName>
</protein>
<dbReference type="GO" id="GO:0046872">
    <property type="term" value="F:metal ion binding"/>
    <property type="evidence" value="ECO:0007669"/>
    <property type="project" value="UniProtKB-KW"/>
</dbReference>
<sequence>MNFPMIMYILGMVLKYEGIFMLIPFITGLIYKENAGFSFAVVGLTSYVSGYLLTRKKPQNQLYFAREGFACVALSWIVMSIVGAMPFVLNKDIPNFIDALFETTSGFTTTGASILSDIEALNKSSIMWRSFTHWIGGMGVFVFILAVLPMAGGYSMYLMSAESPGPTVGKLLPRLRDTAKILYMIYFVMTLLQIIILLIFKMPFFDALTITFGTAGTGGFGIKNDSMAGYSIPIQTTVTIFMILFGVNFNAYYLLLGKNKGDAFKMEEVRWYFLIIFLSIAIITLNIVKQYSGPVEALRHCAFQVGSIITTTGYSTVDFNLWPQLSRTILVMLMFIGACAGSTGGGIKVSRIIMLFKMVGVEMTKIIYPRSAKFVRMDKNVVDDDTVKTVAAYLITYVLIFGVSMFILAFDNLDMVTNFTGIAATLNNIGPGLELVGPSGNFSVFTPVSKLVLIFDMLAGRLELFPLLLLFSPSIWVFKHYKKKNYALKK</sequence>
<keyword evidence="7 13" id="KW-0812">Transmembrane</keyword>
<proteinExistence type="inferred from homology"/>
<dbReference type="PIRSF" id="PIRSF006247">
    <property type="entry name" value="TrkH"/>
    <property type="match status" value="1"/>
</dbReference>
<dbReference type="InterPro" id="IPR003445">
    <property type="entry name" value="Cat_transpt"/>
</dbReference>
<evidence type="ECO:0000256" key="9">
    <source>
        <dbReference type="ARBA" id="ARBA00022989"/>
    </source>
</evidence>
<dbReference type="PANTHER" id="PTHR32024">
    <property type="entry name" value="TRK SYSTEM POTASSIUM UPTAKE PROTEIN TRKG-RELATED"/>
    <property type="match status" value="1"/>
</dbReference>
<dbReference type="GO" id="GO:0005886">
    <property type="term" value="C:plasma membrane"/>
    <property type="evidence" value="ECO:0007669"/>
    <property type="project" value="UniProtKB-SubCell"/>
</dbReference>
<keyword evidence="11 13" id="KW-0472">Membrane</keyword>
<keyword evidence="5" id="KW-0997">Cell inner membrane</keyword>